<dbReference type="Proteomes" id="UP000326950">
    <property type="component" value="Unassembled WGS sequence"/>
</dbReference>
<proteinExistence type="inferred from homology"/>
<name>A0A5N6VB06_ASPTM</name>
<dbReference type="AlphaFoldDB" id="A0A5N6VB06"/>
<organism evidence="4 5">
    <name type="scientific">Aspergillus tamarii</name>
    <dbReference type="NCBI Taxonomy" id="41984"/>
    <lineage>
        <taxon>Eukaryota</taxon>
        <taxon>Fungi</taxon>
        <taxon>Dikarya</taxon>
        <taxon>Ascomycota</taxon>
        <taxon>Pezizomycotina</taxon>
        <taxon>Eurotiomycetes</taxon>
        <taxon>Eurotiomycetidae</taxon>
        <taxon>Eurotiales</taxon>
        <taxon>Aspergillaceae</taxon>
        <taxon>Aspergillus</taxon>
        <taxon>Aspergillus subgen. Circumdati</taxon>
    </lineage>
</organism>
<keyword evidence="2" id="KW-0521">NADP</keyword>
<dbReference type="InterPro" id="IPR002347">
    <property type="entry name" value="SDR_fam"/>
</dbReference>
<evidence type="ECO:0000256" key="2">
    <source>
        <dbReference type="ARBA" id="ARBA00022857"/>
    </source>
</evidence>
<evidence type="ECO:0000256" key="3">
    <source>
        <dbReference type="ARBA" id="ARBA00023002"/>
    </source>
</evidence>
<gene>
    <name evidence="4" type="ORF">BDV40DRAFT_310098</name>
</gene>
<dbReference type="Gene3D" id="3.40.50.720">
    <property type="entry name" value="NAD(P)-binding Rossmann-like Domain"/>
    <property type="match status" value="1"/>
</dbReference>
<dbReference type="PRINTS" id="PR00081">
    <property type="entry name" value="GDHRDH"/>
</dbReference>
<dbReference type="PANTHER" id="PTHR24320">
    <property type="entry name" value="RETINOL DEHYDROGENASE"/>
    <property type="match status" value="1"/>
</dbReference>
<dbReference type="GO" id="GO:0016491">
    <property type="term" value="F:oxidoreductase activity"/>
    <property type="evidence" value="ECO:0007669"/>
    <property type="project" value="UniProtKB-KW"/>
</dbReference>
<reference evidence="4 5" key="1">
    <citation type="submission" date="2019-04" db="EMBL/GenBank/DDBJ databases">
        <title>Friends and foes A comparative genomics study of 23 Aspergillus species from section Flavi.</title>
        <authorList>
            <consortium name="DOE Joint Genome Institute"/>
            <person name="Kjaerbolling I."/>
            <person name="Vesth T."/>
            <person name="Frisvad J.C."/>
            <person name="Nybo J.L."/>
            <person name="Theobald S."/>
            <person name="Kildgaard S."/>
            <person name="Isbrandt T."/>
            <person name="Kuo A."/>
            <person name="Sato A."/>
            <person name="Lyhne E.K."/>
            <person name="Kogle M.E."/>
            <person name="Wiebenga A."/>
            <person name="Kun R.S."/>
            <person name="Lubbers R.J."/>
            <person name="Makela M.R."/>
            <person name="Barry K."/>
            <person name="Chovatia M."/>
            <person name="Clum A."/>
            <person name="Daum C."/>
            <person name="Haridas S."/>
            <person name="He G."/>
            <person name="LaButti K."/>
            <person name="Lipzen A."/>
            <person name="Mondo S."/>
            <person name="Riley R."/>
            <person name="Salamov A."/>
            <person name="Simmons B.A."/>
            <person name="Magnuson J.K."/>
            <person name="Henrissat B."/>
            <person name="Mortensen U.H."/>
            <person name="Larsen T.O."/>
            <person name="Devries R.P."/>
            <person name="Grigoriev I.V."/>
            <person name="Machida M."/>
            <person name="Baker S.E."/>
            <person name="Andersen M.R."/>
        </authorList>
    </citation>
    <scope>NUCLEOTIDE SEQUENCE [LARGE SCALE GENOMIC DNA]</scope>
    <source>
        <strain evidence="4 5">CBS 117626</strain>
    </source>
</reference>
<dbReference type="EMBL" id="ML738586">
    <property type="protein sequence ID" value="KAE8168195.1"/>
    <property type="molecule type" value="Genomic_DNA"/>
</dbReference>
<dbReference type="InterPro" id="IPR036291">
    <property type="entry name" value="NAD(P)-bd_dom_sf"/>
</dbReference>
<keyword evidence="3" id="KW-0560">Oxidoreductase</keyword>
<accession>A0A5N6VB06</accession>
<evidence type="ECO:0000313" key="4">
    <source>
        <dbReference type="EMBL" id="KAE8168195.1"/>
    </source>
</evidence>
<dbReference type="Pfam" id="PF00106">
    <property type="entry name" value="adh_short"/>
    <property type="match status" value="1"/>
</dbReference>
<protein>
    <submittedName>
        <fullName evidence="4">Short-chain dehydrogenase</fullName>
    </submittedName>
</protein>
<evidence type="ECO:0000313" key="5">
    <source>
        <dbReference type="Proteomes" id="UP000326950"/>
    </source>
</evidence>
<comment type="similarity">
    <text evidence="1">Belongs to the short-chain dehydrogenases/reductases (SDR) family.</text>
</comment>
<dbReference type="PANTHER" id="PTHR24320:SF236">
    <property type="entry name" value="SHORT-CHAIN DEHYDROGENASE-RELATED"/>
    <property type="match status" value="1"/>
</dbReference>
<sequence length="303" mass="32548">MEYCKRIWPQVFPAKAALTSATVPSQVGRVVIITGSTAGIGLALTRIYYDAGATVYMTARNETKAHAAIQAITTTSISQVPGTIKFLAIDLSDLRTIKPFVTAFLSQESRLDVLHNNAGVACPHMGTNCVGPYLLTALLSDLLIRTAAAADTIPNSVRELDNPSEDPIRNYTISKTGNWFLADRFAKRFNAASVGASDGPTSAKRVVSITANPATVRTGIYDNAPQIAIWLTMAFFATVEDGAHTLLWAGCSGDITVGDGGRYVIPFGQWHSNPRADLLEAMTDGGYAKALEDWAEKMTQGFR</sequence>
<keyword evidence="5" id="KW-1185">Reference proteome</keyword>
<dbReference type="OrthoDB" id="191139at2759"/>
<evidence type="ECO:0000256" key="1">
    <source>
        <dbReference type="ARBA" id="ARBA00006484"/>
    </source>
</evidence>
<dbReference type="SUPFAM" id="SSF51735">
    <property type="entry name" value="NAD(P)-binding Rossmann-fold domains"/>
    <property type="match status" value="1"/>
</dbReference>